<dbReference type="InterPro" id="IPR001245">
    <property type="entry name" value="Ser-Thr/Tyr_kinase_cat_dom"/>
</dbReference>
<keyword evidence="3" id="KW-0067">ATP-binding</keyword>
<name>A0A7J7DGH9_TRIWF</name>
<feature type="compositionally biased region" description="Polar residues" evidence="4">
    <location>
        <begin position="207"/>
        <end position="225"/>
    </location>
</feature>
<evidence type="ECO:0000256" key="2">
    <source>
        <dbReference type="ARBA" id="ARBA00022741"/>
    </source>
</evidence>
<dbReference type="InterPro" id="IPR011009">
    <property type="entry name" value="Kinase-like_dom_sf"/>
</dbReference>
<accession>A0A7J7DGH9</accession>
<dbReference type="Gene3D" id="1.10.510.10">
    <property type="entry name" value="Transferase(Phosphotransferase) domain 1"/>
    <property type="match status" value="1"/>
</dbReference>
<evidence type="ECO:0000313" key="7">
    <source>
        <dbReference type="Proteomes" id="UP000593562"/>
    </source>
</evidence>
<keyword evidence="6" id="KW-0808">Transferase</keyword>
<evidence type="ECO:0000256" key="3">
    <source>
        <dbReference type="ARBA" id="ARBA00022840"/>
    </source>
</evidence>
<dbReference type="PROSITE" id="PS50011">
    <property type="entry name" value="PROTEIN_KINASE_DOM"/>
    <property type="match status" value="1"/>
</dbReference>
<dbReference type="EMBL" id="JAAARO010000007">
    <property type="protein sequence ID" value="KAF5745485.1"/>
    <property type="molecule type" value="Genomic_DNA"/>
</dbReference>
<dbReference type="GO" id="GO:0005524">
    <property type="term" value="F:ATP binding"/>
    <property type="evidence" value="ECO:0007669"/>
    <property type="project" value="UniProtKB-KW"/>
</dbReference>
<sequence length="754" mass="83044">MSIEQKQGKQERGGSDGAEKVVVAVKASKEIPKTALVWALTHVVQPGDCITLLVVVPSHNSGRKLWGFPRFAGDCASGLRKSHSRTTSDQKCDITDTCSHMILQLHDVYDPNKINVRIKIVSGSPSGAVAAEAKKAQASWVVLDKQLKHEEKRCMEELQCNLVVMKRTQPKVLRLNLVGSCRKEFEVVSPLPSESYEASDKSPQEKGGSSDSIQGPVVTPTSSPELGTPFTATEAGASSVSSSDPGTSPFFMSEMNGDLKKEEIYLTEETKEIHDSSSDSDNESLSTSSATMMFQPWIGEILSSHLQSSQLMEESSKRSSDRAQASTTKALLEKFSKRDTEAGIGMSTYRSDLDFSGNVREAISLHGNVPPGPPPLCSICQHKAPIFGKPPRWFSYAELELATGRFSQANFLAEGGFGSVHRGVLPDGQAIAVKQHKLASSQGDLEFCSEVEVLSCAQHRNVVMLIGYCIEDKRRLLVYEYICNGSLDSHLYGCDQEPLEWSARQKIAVGAARGLRYLHEECRVGCIVHRDMRPNNILITHDFEPLVGDFGLARWQPDGDTGVETRVIGTFGYLAPEYAQSGQITEKADVYSFGVILVELVTGRKAVDLNRPKGQQCLTEWARPLLEEYAIDELIDPRLGNCYSEHEAYCMLHVASLCIRRDPHGRPRMSQVLRILEGDMGIDASYMSTPGCDVGSRSGRIWAEQHQQRQHHSGLLSDEVCEGFGGKHSHETLNPAFRERHRAKAGAPSFENEF</sequence>
<dbReference type="FunFam" id="3.30.200.20:FF:000162">
    <property type="entry name" value="Adenine nucleotide alpha hydrolase-like domain kinase"/>
    <property type="match status" value="1"/>
</dbReference>
<dbReference type="OrthoDB" id="1857192at2759"/>
<dbReference type="SUPFAM" id="SSF56112">
    <property type="entry name" value="Protein kinase-like (PK-like)"/>
    <property type="match status" value="1"/>
</dbReference>
<evidence type="ECO:0000259" key="5">
    <source>
        <dbReference type="PROSITE" id="PS50011"/>
    </source>
</evidence>
<feature type="domain" description="Protein kinase" evidence="5">
    <location>
        <begin position="406"/>
        <end position="687"/>
    </location>
</feature>
<keyword evidence="2" id="KW-0547">Nucleotide-binding</keyword>
<dbReference type="Gene3D" id="3.30.200.20">
    <property type="entry name" value="Phosphorylase Kinase, domain 1"/>
    <property type="match status" value="1"/>
</dbReference>
<dbReference type="Proteomes" id="UP000593562">
    <property type="component" value="Unassembled WGS sequence"/>
</dbReference>
<dbReference type="PANTHER" id="PTHR47989">
    <property type="entry name" value="OS01G0750732 PROTEIN"/>
    <property type="match status" value="1"/>
</dbReference>
<dbReference type="InterPro" id="IPR014729">
    <property type="entry name" value="Rossmann-like_a/b/a_fold"/>
</dbReference>
<dbReference type="InterPro" id="IPR000719">
    <property type="entry name" value="Prot_kinase_dom"/>
</dbReference>
<dbReference type="FunFam" id="1.10.510.10:FF:000298">
    <property type="entry name" value="Adenine nucleotide alpha hydrolase-like domain kinase"/>
    <property type="match status" value="1"/>
</dbReference>
<keyword evidence="7" id="KW-1185">Reference proteome</keyword>
<evidence type="ECO:0000313" key="6">
    <source>
        <dbReference type="EMBL" id="KAF5745485.1"/>
    </source>
</evidence>
<keyword evidence="6" id="KW-0418">Kinase</keyword>
<organism evidence="6 7">
    <name type="scientific">Tripterygium wilfordii</name>
    <name type="common">Thunder God vine</name>
    <dbReference type="NCBI Taxonomy" id="458696"/>
    <lineage>
        <taxon>Eukaryota</taxon>
        <taxon>Viridiplantae</taxon>
        <taxon>Streptophyta</taxon>
        <taxon>Embryophyta</taxon>
        <taxon>Tracheophyta</taxon>
        <taxon>Spermatophyta</taxon>
        <taxon>Magnoliopsida</taxon>
        <taxon>eudicotyledons</taxon>
        <taxon>Gunneridae</taxon>
        <taxon>Pentapetalae</taxon>
        <taxon>rosids</taxon>
        <taxon>fabids</taxon>
        <taxon>Celastrales</taxon>
        <taxon>Celastraceae</taxon>
        <taxon>Tripterygium</taxon>
    </lineage>
</organism>
<dbReference type="PANTHER" id="PTHR47989:SF14">
    <property type="entry name" value="INACTIVE PROTEIN KINASE SELMODRAFT_444075"/>
    <property type="match status" value="1"/>
</dbReference>
<reference evidence="6 7" key="1">
    <citation type="journal article" date="2020" name="Nat. Commun.">
        <title>Genome of Tripterygium wilfordii and identification of cytochrome P450 involved in triptolide biosynthesis.</title>
        <authorList>
            <person name="Tu L."/>
            <person name="Su P."/>
            <person name="Zhang Z."/>
            <person name="Gao L."/>
            <person name="Wang J."/>
            <person name="Hu T."/>
            <person name="Zhou J."/>
            <person name="Zhang Y."/>
            <person name="Zhao Y."/>
            <person name="Liu Y."/>
            <person name="Song Y."/>
            <person name="Tong Y."/>
            <person name="Lu Y."/>
            <person name="Yang J."/>
            <person name="Xu C."/>
            <person name="Jia M."/>
            <person name="Peters R.J."/>
            <person name="Huang L."/>
            <person name="Gao W."/>
        </authorList>
    </citation>
    <scope>NUCLEOTIDE SEQUENCE [LARGE SCALE GENOMIC DNA]</scope>
    <source>
        <strain evidence="7">cv. XIE 37</strain>
        <tissue evidence="6">Leaf</tissue>
    </source>
</reference>
<comment type="caution">
    <text evidence="6">The sequence shown here is derived from an EMBL/GenBank/DDBJ whole genome shotgun (WGS) entry which is preliminary data.</text>
</comment>
<proteinExistence type="predicted"/>
<gene>
    <name evidence="6" type="ORF">HS088_TW07G01070</name>
</gene>
<dbReference type="InterPro" id="IPR008266">
    <property type="entry name" value="Tyr_kinase_AS"/>
</dbReference>
<dbReference type="CDD" id="cd14066">
    <property type="entry name" value="STKc_IRAK"/>
    <property type="match status" value="1"/>
</dbReference>
<dbReference type="Gene3D" id="3.40.50.620">
    <property type="entry name" value="HUPs"/>
    <property type="match status" value="1"/>
</dbReference>
<evidence type="ECO:0000256" key="4">
    <source>
        <dbReference type="SAM" id="MobiDB-lite"/>
    </source>
</evidence>
<dbReference type="InParanoid" id="A0A7J7DGH9"/>
<keyword evidence="1" id="KW-0723">Serine/threonine-protein kinase</keyword>
<dbReference type="CDD" id="cd00293">
    <property type="entry name" value="USP-like"/>
    <property type="match status" value="1"/>
</dbReference>
<dbReference type="FunFam" id="3.40.50.620:FF:000211">
    <property type="entry name" value="Dual-specific kinase DSK1-like"/>
    <property type="match status" value="1"/>
</dbReference>
<dbReference type="AlphaFoldDB" id="A0A7J7DGH9"/>
<protein>
    <submittedName>
        <fullName evidence="6">Inactive protein kinase</fullName>
    </submittedName>
</protein>
<evidence type="ECO:0000256" key="1">
    <source>
        <dbReference type="ARBA" id="ARBA00022527"/>
    </source>
</evidence>
<feature type="region of interest" description="Disordered" evidence="4">
    <location>
        <begin position="192"/>
        <end position="254"/>
    </location>
</feature>
<dbReference type="PROSITE" id="PS00109">
    <property type="entry name" value="PROTEIN_KINASE_TYR"/>
    <property type="match status" value="1"/>
</dbReference>
<dbReference type="Pfam" id="PF07714">
    <property type="entry name" value="PK_Tyr_Ser-Thr"/>
    <property type="match status" value="1"/>
</dbReference>
<dbReference type="FunCoup" id="A0A7J7DGH9">
    <property type="interactions" value="2228"/>
</dbReference>
<dbReference type="GO" id="GO:0004674">
    <property type="term" value="F:protein serine/threonine kinase activity"/>
    <property type="evidence" value="ECO:0007669"/>
    <property type="project" value="UniProtKB-KW"/>
</dbReference>